<dbReference type="PRINTS" id="PR00259">
    <property type="entry name" value="TMFOUR"/>
</dbReference>
<dbReference type="InterPro" id="IPR018499">
    <property type="entry name" value="Tetraspanin/Peripherin"/>
</dbReference>
<comment type="subcellular location">
    <subcellularLocation>
        <location evidence="1">Membrane</location>
        <topology evidence="1">Multi-pass membrane protein</topology>
    </subcellularLocation>
</comment>
<evidence type="ECO:0000259" key="6">
    <source>
        <dbReference type="Pfam" id="PF00538"/>
    </source>
</evidence>
<dbReference type="GO" id="GO:0000786">
    <property type="term" value="C:nucleosome"/>
    <property type="evidence" value="ECO:0007669"/>
    <property type="project" value="InterPro"/>
</dbReference>
<dbReference type="InterPro" id="IPR005818">
    <property type="entry name" value="Histone_H1/H5_H15"/>
</dbReference>
<dbReference type="Pfam" id="PF00335">
    <property type="entry name" value="Tetraspanin"/>
    <property type="match status" value="2"/>
</dbReference>
<evidence type="ECO:0000313" key="7">
    <source>
        <dbReference type="EnsemblMetazoa" id="XP_030850029"/>
    </source>
</evidence>
<dbReference type="CDD" id="cd00073">
    <property type="entry name" value="H15"/>
    <property type="match status" value="1"/>
</dbReference>
<dbReference type="PANTHER" id="PTHR19282">
    <property type="entry name" value="TETRASPANIN"/>
    <property type="match status" value="1"/>
</dbReference>
<dbReference type="SUPFAM" id="SSF46785">
    <property type="entry name" value="Winged helix' DNA-binding domain"/>
    <property type="match status" value="1"/>
</dbReference>
<feature type="domain" description="H15" evidence="6">
    <location>
        <begin position="1"/>
        <end position="30"/>
    </location>
</feature>
<reference evidence="7" key="2">
    <citation type="submission" date="2021-01" db="UniProtKB">
        <authorList>
            <consortium name="EnsemblMetazoa"/>
        </authorList>
    </citation>
    <scope>IDENTIFICATION</scope>
</reference>
<dbReference type="KEGG" id="spu:593181"/>
<dbReference type="InterPro" id="IPR036390">
    <property type="entry name" value="WH_DNA-bd_sf"/>
</dbReference>
<dbReference type="GeneID" id="593181"/>
<accession>A0A7M7T2Z9</accession>
<dbReference type="AlphaFoldDB" id="A0A7M7T2Z9"/>
<evidence type="ECO:0000256" key="5">
    <source>
        <dbReference type="SAM" id="Phobius"/>
    </source>
</evidence>
<dbReference type="OrthoDB" id="10033535at2759"/>
<keyword evidence="2 5" id="KW-0812">Transmembrane</keyword>
<reference evidence="8" key="1">
    <citation type="submission" date="2015-02" db="EMBL/GenBank/DDBJ databases">
        <title>Genome sequencing for Strongylocentrotus purpuratus.</title>
        <authorList>
            <person name="Murali S."/>
            <person name="Liu Y."/>
            <person name="Vee V."/>
            <person name="English A."/>
            <person name="Wang M."/>
            <person name="Skinner E."/>
            <person name="Han Y."/>
            <person name="Muzny D.M."/>
            <person name="Worley K.C."/>
            <person name="Gibbs R.A."/>
        </authorList>
    </citation>
    <scope>NUCLEOTIDE SEQUENCE</scope>
</reference>
<sequence length="192" mass="20724">MVATAITELKDRNGSSLQAIKKYIATNLHLRVAFVCGSGAILCGLVLIGVGAYVTVNYNDYQDLFADDTMLTVSWTAISIGLFIFVVGFSGCCGTLKESSCLLKLIANNMTKGMQKAINETYGVKDGTTKAVDDVQDTFECCGASWYKDYKTSQHLQPGFAVPPSCCRHGEECTGGSKGNPDYPNRVWTDVS</sequence>
<feature type="transmembrane region" description="Helical" evidence="5">
    <location>
        <begin position="74"/>
        <end position="96"/>
    </location>
</feature>
<evidence type="ECO:0000313" key="8">
    <source>
        <dbReference type="Proteomes" id="UP000007110"/>
    </source>
</evidence>
<protein>
    <recommendedName>
        <fullName evidence="6">H15 domain-containing protein</fullName>
    </recommendedName>
</protein>
<organism evidence="7 8">
    <name type="scientific">Strongylocentrotus purpuratus</name>
    <name type="common">Purple sea urchin</name>
    <dbReference type="NCBI Taxonomy" id="7668"/>
    <lineage>
        <taxon>Eukaryota</taxon>
        <taxon>Metazoa</taxon>
        <taxon>Echinodermata</taxon>
        <taxon>Eleutherozoa</taxon>
        <taxon>Echinozoa</taxon>
        <taxon>Echinoidea</taxon>
        <taxon>Euechinoidea</taxon>
        <taxon>Echinacea</taxon>
        <taxon>Camarodonta</taxon>
        <taxon>Echinidea</taxon>
        <taxon>Strongylocentrotidae</taxon>
        <taxon>Strongylocentrotus</taxon>
    </lineage>
</organism>
<evidence type="ECO:0000256" key="2">
    <source>
        <dbReference type="ARBA" id="ARBA00022692"/>
    </source>
</evidence>
<keyword evidence="3 5" id="KW-1133">Transmembrane helix</keyword>
<dbReference type="CDD" id="cd03127">
    <property type="entry name" value="tetraspanin_LEL"/>
    <property type="match status" value="1"/>
</dbReference>
<dbReference type="PANTHER" id="PTHR19282:SF519">
    <property type="entry name" value="TETRASPANIN"/>
    <property type="match status" value="1"/>
</dbReference>
<dbReference type="Gene3D" id="1.10.10.10">
    <property type="entry name" value="Winged helix-like DNA-binding domain superfamily/Winged helix DNA-binding domain"/>
    <property type="match status" value="1"/>
</dbReference>
<evidence type="ECO:0000256" key="3">
    <source>
        <dbReference type="ARBA" id="ARBA00022989"/>
    </source>
</evidence>
<dbReference type="InParanoid" id="A0A7M7T2Z9"/>
<keyword evidence="4 5" id="KW-0472">Membrane</keyword>
<name>A0A7M7T2Z9_STRPU</name>
<dbReference type="InterPro" id="IPR008952">
    <property type="entry name" value="Tetraspanin_EC2_sf"/>
</dbReference>
<dbReference type="Proteomes" id="UP000007110">
    <property type="component" value="Unassembled WGS sequence"/>
</dbReference>
<dbReference type="Pfam" id="PF00538">
    <property type="entry name" value="Linker_histone"/>
    <property type="match status" value="1"/>
</dbReference>
<dbReference type="InterPro" id="IPR036388">
    <property type="entry name" value="WH-like_DNA-bd_sf"/>
</dbReference>
<evidence type="ECO:0000256" key="4">
    <source>
        <dbReference type="ARBA" id="ARBA00023136"/>
    </source>
</evidence>
<evidence type="ECO:0000256" key="1">
    <source>
        <dbReference type="ARBA" id="ARBA00004141"/>
    </source>
</evidence>
<dbReference type="EnsemblMetazoa" id="XM_030994169">
    <property type="protein sequence ID" value="XP_030850029"/>
    <property type="gene ID" value="LOC593181"/>
</dbReference>
<dbReference type="RefSeq" id="XP_030850029.1">
    <property type="nucleotide sequence ID" value="XM_030994169.1"/>
</dbReference>
<keyword evidence="8" id="KW-1185">Reference proteome</keyword>
<dbReference type="Gene3D" id="1.10.1450.10">
    <property type="entry name" value="Tetraspanin"/>
    <property type="match status" value="1"/>
</dbReference>
<dbReference type="GO" id="GO:0003677">
    <property type="term" value="F:DNA binding"/>
    <property type="evidence" value="ECO:0007669"/>
    <property type="project" value="InterPro"/>
</dbReference>
<feature type="transmembrane region" description="Helical" evidence="5">
    <location>
        <begin position="32"/>
        <end position="54"/>
    </location>
</feature>
<dbReference type="SUPFAM" id="SSF48652">
    <property type="entry name" value="Tetraspanin"/>
    <property type="match status" value="1"/>
</dbReference>
<dbReference type="GO" id="GO:0006334">
    <property type="term" value="P:nucleosome assembly"/>
    <property type="evidence" value="ECO:0007669"/>
    <property type="project" value="InterPro"/>
</dbReference>
<proteinExistence type="predicted"/>
<dbReference type="GO" id="GO:0016020">
    <property type="term" value="C:membrane"/>
    <property type="evidence" value="ECO:0007669"/>
    <property type="project" value="UniProtKB-SubCell"/>
</dbReference>